<dbReference type="GO" id="GO:0070038">
    <property type="term" value="F:rRNA (pseudouridine-N3-)-methyltransferase activity"/>
    <property type="evidence" value="ECO:0007669"/>
    <property type="project" value="UniProtKB-UniRule"/>
</dbReference>
<keyword evidence="3 5" id="KW-0949">S-adenosyl-L-methionine</keyword>
<dbReference type="NCBIfam" id="TIGR00246">
    <property type="entry name" value="tRNA_RlmH_YbeA"/>
    <property type="match status" value="1"/>
</dbReference>
<reference evidence="6 7" key="1">
    <citation type="journal article" date="2011" name="Front. Microbiol.">
        <title>Genomic signatures of strain selection and enhancement in Bacillus atrophaeus var. globigii, a historical biowarfare simulant.</title>
        <authorList>
            <person name="Gibbons H.S."/>
            <person name="Broomall S.M."/>
            <person name="McNew L.A."/>
            <person name="Daligault H."/>
            <person name="Chapman C."/>
            <person name="Bruce D."/>
            <person name="Karavis M."/>
            <person name="Krepps M."/>
            <person name="McGregor P.A."/>
            <person name="Hong C."/>
            <person name="Park K.H."/>
            <person name="Akmal A."/>
            <person name="Feldman A."/>
            <person name="Lin J.S."/>
            <person name="Chang W.E."/>
            <person name="Higgs B.W."/>
            <person name="Demirev P."/>
            <person name="Lindquist J."/>
            <person name="Liem A."/>
            <person name="Fochler E."/>
            <person name="Read T.D."/>
            <person name="Tapia R."/>
            <person name="Johnson S."/>
            <person name="Bishop-Lilly K.A."/>
            <person name="Detter C."/>
            <person name="Han C."/>
            <person name="Sozhamannan S."/>
            <person name="Rosenzweig C.N."/>
            <person name="Skowronski E.W."/>
        </authorList>
    </citation>
    <scope>NUCLEOTIDE SEQUENCE [LARGE SCALE GENOMIC DNA]</scope>
    <source>
        <strain evidence="6 7">TPS4-2</strain>
    </source>
</reference>
<sequence>MHIQLLAVGTKMPTWVKEGFDQYQKRFPNDCKLVLTEIAAHKRTKKADVNRIMQEEGKALIQAIPKGNKVITLEVNGKAWDTPKLAKQLSAWQMDGRDVTLLVGGPEGLSDECLSLAEQRWSLSNLTLPHPMVRLIVAESLYRAWSLNNNHPYHRE</sequence>
<organism evidence="6 7">
    <name type="scientific">Idiomarina piscisalsi</name>
    <dbReference type="NCBI Taxonomy" id="1096243"/>
    <lineage>
        <taxon>Bacteria</taxon>
        <taxon>Pseudomonadati</taxon>
        <taxon>Pseudomonadota</taxon>
        <taxon>Gammaproteobacteria</taxon>
        <taxon>Alteromonadales</taxon>
        <taxon>Idiomarinaceae</taxon>
        <taxon>Idiomarina</taxon>
    </lineage>
</organism>
<keyword evidence="5" id="KW-0963">Cytoplasm</keyword>
<keyword evidence="5" id="KW-0698">rRNA processing</keyword>
<keyword evidence="1 5" id="KW-0489">Methyltransferase</keyword>
<evidence type="ECO:0000256" key="4">
    <source>
        <dbReference type="ARBA" id="ARBA00038303"/>
    </source>
</evidence>
<dbReference type="PANTHER" id="PTHR33603:SF1">
    <property type="entry name" value="RIBOSOMAL RNA LARGE SUBUNIT METHYLTRANSFERASE H"/>
    <property type="match status" value="1"/>
</dbReference>
<comment type="caution">
    <text evidence="6">The sequence shown here is derived from an EMBL/GenBank/DDBJ whole genome shotgun (WGS) entry which is preliminary data.</text>
</comment>
<accession>A0A432YVL3</accession>
<gene>
    <name evidence="5" type="primary">rlmH</name>
    <name evidence="6" type="ORF">CWI73_00290</name>
</gene>
<proteinExistence type="inferred from homology"/>
<evidence type="ECO:0000256" key="2">
    <source>
        <dbReference type="ARBA" id="ARBA00022679"/>
    </source>
</evidence>
<keyword evidence="2 5" id="KW-0808">Transferase</keyword>
<comment type="catalytic activity">
    <reaction evidence="5">
        <text>pseudouridine(1915) in 23S rRNA + S-adenosyl-L-methionine = N(3)-methylpseudouridine(1915) in 23S rRNA + S-adenosyl-L-homocysteine + H(+)</text>
        <dbReference type="Rhea" id="RHEA:42752"/>
        <dbReference type="Rhea" id="RHEA-COMP:10221"/>
        <dbReference type="Rhea" id="RHEA-COMP:10222"/>
        <dbReference type="ChEBI" id="CHEBI:15378"/>
        <dbReference type="ChEBI" id="CHEBI:57856"/>
        <dbReference type="ChEBI" id="CHEBI:59789"/>
        <dbReference type="ChEBI" id="CHEBI:65314"/>
        <dbReference type="ChEBI" id="CHEBI:74486"/>
        <dbReference type="EC" id="2.1.1.177"/>
    </reaction>
</comment>
<dbReference type="GO" id="GO:0005737">
    <property type="term" value="C:cytoplasm"/>
    <property type="evidence" value="ECO:0007669"/>
    <property type="project" value="UniProtKB-SubCell"/>
</dbReference>
<comment type="function">
    <text evidence="5">Specifically methylates the pseudouridine at position 1915 (m3Psi1915) in 23S rRNA.</text>
</comment>
<evidence type="ECO:0000256" key="5">
    <source>
        <dbReference type="HAMAP-Rule" id="MF_00658"/>
    </source>
</evidence>
<dbReference type="HAMAP" id="MF_00658">
    <property type="entry name" value="23SrRNA_methyltr_H"/>
    <property type="match status" value="1"/>
</dbReference>
<dbReference type="InterPro" id="IPR029026">
    <property type="entry name" value="tRNA_m1G_MTases_N"/>
</dbReference>
<feature type="binding site" evidence="5">
    <location>
        <position position="73"/>
    </location>
    <ligand>
        <name>S-adenosyl-L-methionine</name>
        <dbReference type="ChEBI" id="CHEBI:59789"/>
    </ligand>
</feature>
<evidence type="ECO:0000256" key="3">
    <source>
        <dbReference type="ARBA" id="ARBA00022691"/>
    </source>
</evidence>
<dbReference type="Pfam" id="PF02590">
    <property type="entry name" value="SPOUT_MTase"/>
    <property type="match status" value="1"/>
</dbReference>
<evidence type="ECO:0000313" key="7">
    <source>
        <dbReference type="Proteomes" id="UP000288361"/>
    </source>
</evidence>
<evidence type="ECO:0000313" key="6">
    <source>
        <dbReference type="EMBL" id="RUO67347.1"/>
    </source>
</evidence>
<dbReference type="PIRSF" id="PIRSF004505">
    <property type="entry name" value="MT_bac"/>
    <property type="match status" value="1"/>
</dbReference>
<dbReference type="PANTHER" id="PTHR33603">
    <property type="entry name" value="METHYLTRANSFERASE"/>
    <property type="match status" value="1"/>
</dbReference>
<dbReference type="Gene3D" id="3.40.1280.10">
    <property type="match status" value="1"/>
</dbReference>
<protein>
    <recommendedName>
        <fullName evidence="5">Ribosomal RNA large subunit methyltransferase H</fullName>
        <ecNumber evidence="5">2.1.1.177</ecNumber>
    </recommendedName>
    <alternativeName>
        <fullName evidence="5">23S rRNA (pseudouridine1915-N3)-methyltransferase</fullName>
    </alternativeName>
    <alternativeName>
        <fullName evidence="5">23S rRNA m3Psi1915 methyltransferase</fullName>
    </alternativeName>
    <alternativeName>
        <fullName evidence="5">rRNA (pseudouridine-N3-)-methyltransferase RlmH</fullName>
    </alternativeName>
</protein>
<comment type="similarity">
    <text evidence="4 5">Belongs to the RNA methyltransferase RlmH family.</text>
</comment>
<dbReference type="SUPFAM" id="SSF75217">
    <property type="entry name" value="alpha/beta knot"/>
    <property type="match status" value="1"/>
</dbReference>
<dbReference type="InterPro" id="IPR003742">
    <property type="entry name" value="RlmH-like"/>
</dbReference>
<comment type="subunit">
    <text evidence="5">Homodimer.</text>
</comment>
<dbReference type="EMBL" id="PIQA01000001">
    <property type="protein sequence ID" value="RUO67347.1"/>
    <property type="molecule type" value="Genomic_DNA"/>
</dbReference>
<evidence type="ECO:0000256" key="1">
    <source>
        <dbReference type="ARBA" id="ARBA00022603"/>
    </source>
</evidence>
<dbReference type="RefSeq" id="WP_053952797.1">
    <property type="nucleotide sequence ID" value="NZ_JBHUMT010000016.1"/>
</dbReference>
<comment type="subcellular location">
    <subcellularLocation>
        <location evidence="5">Cytoplasm</location>
    </subcellularLocation>
</comment>
<dbReference type="NCBIfam" id="NF000986">
    <property type="entry name" value="PRK00103.1-4"/>
    <property type="match status" value="1"/>
</dbReference>
<feature type="binding site" evidence="5">
    <location>
        <begin position="123"/>
        <end position="128"/>
    </location>
    <ligand>
        <name>S-adenosyl-L-methionine</name>
        <dbReference type="ChEBI" id="CHEBI:59789"/>
    </ligand>
</feature>
<dbReference type="InterPro" id="IPR029028">
    <property type="entry name" value="Alpha/beta_knot_MTases"/>
</dbReference>
<name>A0A432YVL3_9GAMM</name>
<dbReference type="Proteomes" id="UP000288361">
    <property type="component" value="Unassembled WGS sequence"/>
</dbReference>
<dbReference type="EC" id="2.1.1.177" evidence="5"/>
<dbReference type="CDD" id="cd18081">
    <property type="entry name" value="RlmH-like"/>
    <property type="match status" value="1"/>
</dbReference>
<dbReference type="AlphaFoldDB" id="A0A432YVL3"/>
<dbReference type="NCBIfam" id="NF000984">
    <property type="entry name" value="PRK00103.1-1"/>
    <property type="match status" value="1"/>
</dbReference>
<feature type="binding site" evidence="5">
    <location>
        <position position="104"/>
    </location>
    <ligand>
        <name>S-adenosyl-L-methionine</name>
        <dbReference type="ChEBI" id="CHEBI:59789"/>
    </ligand>
</feature>